<dbReference type="GO" id="GO:0046336">
    <property type="term" value="P:ethanolamine catabolic process"/>
    <property type="evidence" value="ECO:0007669"/>
    <property type="project" value="UniProtKB-UniRule"/>
</dbReference>
<dbReference type="HAMAP" id="MF_00601">
    <property type="entry name" value="EutC"/>
    <property type="match status" value="1"/>
</dbReference>
<dbReference type="InterPro" id="IPR042255">
    <property type="entry name" value="EutC_N"/>
</dbReference>
<comment type="pathway">
    <text evidence="5">Amine and polyamine degradation; ethanolamine degradation.</text>
</comment>
<sequence>MTRALSTLRRYTPARVALPSTGVSLATSEVLAFQLAHAQARDAVHVPLHLPSLALRLQQEAGVSQVLQLTTAAHDRAHYLRNPGLGRRLSDASRTQLVHGSYDLAIIVADGLSALAVERHAVETLAALLPKLAEWSLAPIVLLTQARVAVADEVGESLGAKCSLVLIGERPGLSSADSLGAYLTWDPCVGKTDADRNCISNIRYGGLEPKAAAAKILWYLQEAKRLGLSGTGLKERQLLVAGS</sequence>
<name>A0A5B9E7I2_9BACT</name>
<dbReference type="GO" id="GO:0031471">
    <property type="term" value="C:ethanolamine degradation polyhedral organelle"/>
    <property type="evidence" value="ECO:0007669"/>
    <property type="project" value="UniProtKB-UniRule"/>
</dbReference>
<dbReference type="PANTHER" id="PTHR39330">
    <property type="entry name" value="ETHANOLAMINE AMMONIA-LYASE LIGHT CHAIN"/>
    <property type="match status" value="1"/>
</dbReference>
<dbReference type="GO" id="GO:0009350">
    <property type="term" value="C:ethanolamine ammonia-lyase complex"/>
    <property type="evidence" value="ECO:0007669"/>
    <property type="project" value="UniProtKB-UniRule"/>
</dbReference>
<proteinExistence type="inferred from homology"/>
<evidence type="ECO:0000313" key="7">
    <source>
        <dbReference type="Proteomes" id="UP000321820"/>
    </source>
</evidence>
<comment type="cofactor">
    <cofactor evidence="5">
        <name>adenosylcob(III)alamin</name>
        <dbReference type="ChEBI" id="CHEBI:18408"/>
    </cofactor>
    <text evidence="5">Binds between the large and small subunits.</text>
</comment>
<feature type="binding site" evidence="5">
    <location>
        <position position="148"/>
    </location>
    <ligand>
        <name>adenosylcob(III)alamin</name>
        <dbReference type="ChEBI" id="CHEBI:18408"/>
    </ligand>
</feature>
<keyword evidence="3 5" id="KW-0170">Cobalt</keyword>
<feature type="binding site" evidence="5">
    <location>
        <position position="198"/>
    </location>
    <ligand>
        <name>adenosylcob(III)alamin</name>
        <dbReference type="ChEBI" id="CHEBI:18408"/>
    </ligand>
</feature>
<evidence type="ECO:0000256" key="4">
    <source>
        <dbReference type="ARBA" id="ARBA00024446"/>
    </source>
</evidence>
<comment type="subcellular location">
    <subcellularLocation>
        <location evidence="5">Bacterial microcompartment</location>
    </subcellularLocation>
</comment>
<dbReference type="EMBL" id="CP042806">
    <property type="protein sequence ID" value="QEE27115.1"/>
    <property type="molecule type" value="Genomic_DNA"/>
</dbReference>
<dbReference type="PIRSF" id="PIRSF018982">
    <property type="entry name" value="EutC"/>
    <property type="match status" value="1"/>
</dbReference>
<comment type="similarity">
    <text evidence="5">Belongs to the EutC family.</text>
</comment>
<keyword evidence="7" id="KW-1185">Reference proteome</keyword>
<comment type="subunit">
    <text evidence="5">The basic unit is a heterodimer which dimerizes to form tetramers. The heterotetramers trimerize; 6 large subunits form a core ring with 6 small subunits projecting outwards.</text>
</comment>
<dbReference type="EC" id="4.3.1.7" evidence="5"/>
<dbReference type="GO" id="GO:0008851">
    <property type="term" value="F:ethanolamine ammonia-lyase activity"/>
    <property type="evidence" value="ECO:0007669"/>
    <property type="project" value="UniProtKB-UniRule"/>
</dbReference>
<dbReference type="NCBIfam" id="NF003971">
    <property type="entry name" value="PRK05465.1"/>
    <property type="match status" value="1"/>
</dbReference>
<keyword evidence="4 5" id="KW-1283">Bacterial microcompartment</keyword>
<accession>A0A5B9E7I2</accession>
<comment type="function">
    <text evidence="5">Catalyzes the deamination of various vicinal amino-alcohols to oxo compounds. Allows this organism to utilize ethanolamine as the sole source of nitrogen and carbon in the presence of external vitamin B12.</text>
</comment>
<keyword evidence="2 5" id="KW-0456">Lyase</keyword>
<dbReference type="GO" id="GO:0006520">
    <property type="term" value="P:amino acid metabolic process"/>
    <property type="evidence" value="ECO:0007669"/>
    <property type="project" value="InterPro"/>
</dbReference>
<dbReference type="InterPro" id="IPR042251">
    <property type="entry name" value="EutC_C"/>
</dbReference>
<dbReference type="InterPro" id="IPR009246">
    <property type="entry name" value="EutC"/>
</dbReference>
<dbReference type="AlphaFoldDB" id="A0A5B9E7I2"/>
<comment type="catalytic activity">
    <reaction evidence="5">
        <text>ethanolamine = acetaldehyde + NH4(+)</text>
        <dbReference type="Rhea" id="RHEA:15313"/>
        <dbReference type="ChEBI" id="CHEBI:15343"/>
        <dbReference type="ChEBI" id="CHEBI:28938"/>
        <dbReference type="ChEBI" id="CHEBI:57603"/>
        <dbReference type="EC" id="4.3.1.7"/>
    </reaction>
</comment>
<protein>
    <recommendedName>
        <fullName evidence="5">Ethanolamine ammonia-lyase small subunit</fullName>
        <shortName evidence="5">EAL small subunit</shortName>
        <ecNumber evidence="5">4.3.1.7</ecNumber>
    </recommendedName>
</protein>
<evidence type="ECO:0000256" key="2">
    <source>
        <dbReference type="ARBA" id="ARBA00023239"/>
    </source>
</evidence>
<dbReference type="Proteomes" id="UP000321820">
    <property type="component" value="Chromosome"/>
</dbReference>
<dbReference type="GO" id="GO:0031419">
    <property type="term" value="F:cobalamin binding"/>
    <property type="evidence" value="ECO:0007669"/>
    <property type="project" value="UniProtKB-UniRule"/>
</dbReference>
<dbReference type="OrthoDB" id="114248at2"/>
<dbReference type="UniPathway" id="UPA00560"/>
<feature type="binding site" evidence="5">
    <location>
        <position position="169"/>
    </location>
    <ligand>
        <name>adenosylcob(III)alamin</name>
        <dbReference type="ChEBI" id="CHEBI:18408"/>
    </ligand>
</feature>
<keyword evidence="1 5" id="KW-0846">Cobalamin</keyword>
<organism evidence="6 7">
    <name type="scientific">Terriglobus albidus</name>
    <dbReference type="NCBI Taxonomy" id="1592106"/>
    <lineage>
        <taxon>Bacteria</taxon>
        <taxon>Pseudomonadati</taxon>
        <taxon>Acidobacteriota</taxon>
        <taxon>Terriglobia</taxon>
        <taxon>Terriglobales</taxon>
        <taxon>Acidobacteriaceae</taxon>
        <taxon>Terriglobus</taxon>
    </lineage>
</organism>
<dbReference type="RefSeq" id="WP_147646309.1">
    <property type="nucleotide sequence ID" value="NZ_CP042806.1"/>
</dbReference>
<reference evidence="6 7" key="1">
    <citation type="submission" date="2019-08" db="EMBL/GenBank/DDBJ databases">
        <title>Complete genome sequence of Terriglobus albidus strain ORNL.</title>
        <authorList>
            <person name="Podar M."/>
        </authorList>
    </citation>
    <scope>NUCLEOTIDE SEQUENCE [LARGE SCALE GENOMIC DNA]</scope>
    <source>
        <strain evidence="6 7">ORNL</strain>
    </source>
</reference>
<evidence type="ECO:0000313" key="6">
    <source>
        <dbReference type="EMBL" id="QEE27115.1"/>
    </source>
</evidence>
<evidence type="ECO:0000256" key="1">
    <source>
        <dbReference type="ARBA" id="ARBA00022628"/>
    </source>
</evidence>
<dbReference type="PANTHER" id="PTHR39330:SF1">
    <property type="entry name" value="ETHANOLAMINE AMMONIA-LYASE SMALL SUBUNIT"/>
    <property type="match status" value="1"/>
</dbReference>
<evidence type="ECO:0000256" key="5">
    <source>
        <dbReference type="HAMAP-Rule" id="MF_00601"/>
    </source>
</evidence>
<dbReference type="Gene3D" id="3.40.50.11240">
    <property type="entry name" value="Ethanolamine ammonia-lyase light chain (EutC)"/>
    <property type="match status" value="1"/>
</dbReference>
<gene>
    <name evidence="5" type="primary">eutC</name>
    <name evidence="6" type="ORF">FTW19_03255</name>
</gene>
<evidence type="ECO:0000256" key="3">
    <source>
        <dbReference type="ARBA" id="ARBA00023285"/>
    </source>
</evidence>
<dbReference type="Gene3D" id="1.10.30.40">
    <property type="entry name" value="Ethanolamine ammonia-lyase light chain (EutC), N-terminal domain"/>
    <property type="match status" value="1"/>
</dbReference>
<dbReference type="Pfam" id="PF05985">
    <property type="entry name" value="EutC"/>
    <property type="match status" value="1"/>
</dbReference>
<dbReference type="KEGG" id="talb:FTW19_03255"/>